<reference evidence="2 3" key="1">
    <citation type="submission" date="2023-03" db="EMBL/GenBank/DDBJ databases">
        <title>NovoSphingobium album sp. nov. isolated from polycyclic aromatic hydrocarbons- and heavy-metal polluted soil.</title>
        <authorList>
            <person name="Liu Z."/>
            <person name="Wang K."/>
        </authorList>
    </citation>
    <scope>NUCLEOTIDE SEQUENCE [LARGE SCALE GENOMIC DNA]</scope>
    <source>
        <strain evidence="2 3">H3SJ31-1</strain>
    </source>
</reference>
<feature type="chain" id="PRO_5045368776" evidence="1">
    <location>
        <begin position="21"/>
        <end position="310"/>
    </location>
</feature>
<evidence type="ECO:0000256" key="1">
    <source>
        <dbReference type="SAM" id="SignalP"/>
    </source>
</evidence>
<feature type="signal peptide" evidence="1">
    <location>
        <begin position="1"/>
        <end position="20"/>
    </location>
</feature>
<keyword evidence="3" id="KW-1185">Reference proteome</keyword>
<keyword evidence="1" id="KW-0732">Signal</keyword>
<comment type="caution">
    <text evidence="2">The sequence shown here is derived from an EMBL/GenBank/DDBJ whole genome shotgun (WGS) entry which is preliminary data.</text>
</comment>
<protein>
    <submittedName>
        <fullName evidence="2">DUF481 domain-containing protein</fullName>
    </submittedName>
</protein>
<name>A0ABT5WUS3_9SPHN</name>
<dbReference type="RefSeq" id="WP_275229732.1">
    <property type="nucleotide sequence ID" value="NZ_JARESE010000062.1"/>
</dbReference>
<dbReference type="Pfam" id="PF04338">
    <property type="entry name" value="DUF481"/>
    <property type="match status" value="1"/>
</dbReference>
<proteinExistence type="predicted"/>
<evidence type="ECO:0000313" key="2">
    <source>
        <dbReference type="EMBL" id="MDE8653649.1"/>
    </source>
</evidence>
<evidence type="ECO:0000313" key="3">
    <source>
        <dbReference type="Proteomes" id="UP001216253"/>
    </source>
</evidence>
<sequence length="310" mass="34289">MKLRPSIAALCLCAMPLALAAAPARADLPEPVRAMIEAATKVDDPATVEAVVKVALQTNPDATAEIEAMRAKFAEAHQLREAEKAAETQQRIRAAHALQLWKGEVEAGAFRSTGNTDNLGLSLGLKLNRKGLDWEHKLQLRADYQEERGKITREQYLAAYSPHYQLEDGLYSYGLAQFERDRFQGYDSRYSLSGGFGYRVIDRKAVKLSFEGGPALRRTDFIAEPDKTSWSALAKVDLDFRIAQAVKLSQAASAYVESENSTFTSATAIEAGMAHGLRARFSYTYEHETDPVGVVLRTDTLSRFTLVYGF</sequence>
<accession>A0ABT5WUS3</accession>
<dbReference type="InterPro" id="IPR007433">
    <property type="entry name" value="DUF481"/>
</dbReference>
<gene>
    <name evidence="2" type="ORF">PYV00_18265</name>
</gene>
<dbReference type="EMBL" id="JARESE010000062">
    <property type="protein sequence ID" value="MDE8653649.1"/>
    <property type="molecule type" value="Genomic_DNA"/>
</dbReference>
<organism evidence="2 3">
    <name type="scientific">Novosphingobium album</name>
    <name type="common">ex Liu et al. 2023</name>
    <dbReference type="NCBI Taxonomy" id="3031130"/>
    <lineage>
        <taxon>Bacteria</taxon>
        <taxon>Pseudomonadati</taxon>
        <taxon>Pseudomonadota</taxon>
        <taxon>Alphaproteobacteria</taxon>
        <taxon>Sphingomonadales</taxon>
        <taxon>Sphingomonadaceae</taxon>
        <taxon>Novosphingobium</taxon>
    </lineage>
</organism>
<dbReference type="Proteomes" id="UP001216253">
    <property type="component" value="Unassembled WGS sequence"/>
</dbReference>